<gene>
    <name evidence="1" type="ORF">EDEG_01027</name>
</gene>
<reference evidence="1 2" key="1">
    <citation type="submission" date="2011-08" db="EMBL/GenBank/DDBJ databases">
        <authorList>
            <person name="Liu Z.J."/>
            <person name="Shi F.L."/>
            <person name="Lu J.Q."/>
            <person name="Li M."/>
            <person name="Wang Z.L."/>
        </authorList>
    </citation>
    <scope>NUCLEOTIDE SEQUENCE [LARGE SCALE GENOMIC DNA]</scope>
    <source>
        <strain evidence="1 2">USNM 41457</strain>
    </source>
</reference>
<proteinExistence type="predicted"/>
<name>J9DQG6_EDHAE</name>
<dbReference type="Proteomes" id="UP000003163">
    <property type="component" value="Unassembled WGS sequence"/>
</dbReference>
<evidence type="ECO:0000313" key="1">
    <source>
        <dbReference type="EMBL" id="EJW04805.1"/>
    </source>
</evidence>
<dbReference type="EMBL" id="AFBI03000013">
    <property type="protein sequence ID" value="EJW04805.1"/>
    <property type="molecule type" value="Genomic_DNA"/>
</dbReference>
<protein>
    <submittedName>
        <fullName evidence="1">Uncharacterized protein</fullName>
    </submittedName>
</protein>
<dbReference type="HOGENOM" id="CLU_2306042_0_0_1"/>
<dbReference type="InParanoid" id="J9DQG6"/>
<comment type="caution">
    <text evidence="1">The sequence shown here is derived from an EMBL/GenBank/DDBJ whole genome shotgun (WGS) entry which is preliminary data.</text>
</comment>
<organism evidence="1 2">
    <name type="scientific">Edhazardia aedis (strain USNM 41457)</name>
    <name type="common">Microsporidian parasite</name>
    <dbReference type="NCBI Taxonomy" id="1003232"/>
    <lineage>
        <taxon>Eukaryota</taxon>
        <taxon>Fungi</taxon>
        <taxon>Fungi incertae sedis</taxon>
        <taxon>Microsporidia</taxon>
        <taxon>Edhazardia</taxon>
    </lineage>
</organism>
<sequence length="100" mass="12126">MYVVFFATIHCKFFHYARLYLWRNMCGGELILFNMQNLRIKTDKIEIFALYLHLRKSDCEKQLNLLIHEVNLFLITFISDTLQLFIDSKYHLCFFSRGLH</sequence>
<accession>J9DQG6</accession>
<keyword evidence="2" id="KW-1185">Reference proteome</keyword>
<dbReference type="VEuPathDB" id="MicrosporidiaDB:EDEG_01027"/>
<reference evidence="2" key="2">
    <citation type="submission" date="2015-07" db="EMBL/GenBank/DDBJ databases">
        <title>Contrasting host-pathogen interactions and genome evolution in two generalist and specialist microsporidian pathogens of mosquitoes.</title>
        <authorList>
            <consortium name="The Broad Institute Genomics Platform"/>
            <consortium name="The Broad Institute Genome Sequencing Center for Infectious Disease"/>
            <person name="Cuomo C.A."/>
            <person name="Sanscrainte N.D."/>
            <person name="Goldberg J.M."/>
            <person name="Heiman D."/>
            <person name="Young S."/>
            <person name="Zeng Q."/>
            <person name="Becnel J.J."/>
            <person name="Birren B.W."/>
        </authorList>
    </citation>
    <scope>NUCLEOTIDE SEQUENCE [LARGE SCALE GENOMIC DNA]</scope>
    <source>
        <strain evidence="2">USNM 41457</strain>
    </source>
</reference>
<dbReference type="AlphaFoldDB" id="J9DQG6"/>
<evidence type="ECO:0000313" key="2">
    <source>
        <dbReference type="Proteomes" id="UP000003163"/>
    </source>
</evidence>